<keyword evidence="1" id="KW-1133">Transmembrane helix</keyword>
<keyword evidence="1" id="KW-0472">Membrane</keyword>
<evidence type="ECO:0000313" key="2">
    <source>
        <dbReference type="EMBL" id="MFH4980837.1"/>
    </source>
</evidence>
<keyword evidence="1" id="KW-0812">Transmembrane</keyword>
<keyword evidence="3" id="KW-1185">Reference proteome</keyword>
<accession>A0ABD6EVX6</accession>
<evidence type="ECO:0000313" key="3">
    <source>
        <dbReference type="Proteomes" id="UP001608902"/>
    </source>
</evidence>
<feature type="transmembrane region" description="Helical" evidence="1">
    <location>
        <begin position="20"/>
        <end position="41"/>
    </location>
</feature>
<dbReference type="Proteomes" id="UP001608902">
    <property type="component" value="Unassembled WGS sequence"/>
</dbReference>
<reference evidence="2 3" key="1">
    <citation type="submission" date="2024-08" db="EMBL/GenBank/DDBJ databases">
        <title>Gnathostoma spinigerum genome.</title>
        <authorList>
            <person name="Gonzalez-Bertolin B."/>
            <person name="Monzon S."/>
            <person name="Zaballos A."/>
            <person name="Jimenez P."/>
            <person name="Dekumyoy P."/>
            <person name="Varona S."/>
            <person name="Cuesta I."/>
            <person name="Sumanam S."/>
            <person name="Adisakwattana P."/>
            <person name="Gasser R.B."/>
            <person name="Hernandez-Gonzalez A."/>
            <person name="Young N.D."/>
            <person name="Perteguer M.J."/>
        </authorList>
    </citation>
    <scope>NUCLEOTIDE SEQUENCE [LARGE SCALE GENOMIC DNA]</scope>
    <source>
        <strain evidence="2">AL3</strain>
        <tissue evidence="2">Liver</tissue>
    </source>
</reference>
<protein>
    <submittedName>
        <fullName evidence="2">Uncharacterized protein</fullName>
    </submittedName>
</protein>
<dbReference type="AlphaFoldDB" id="A0ABD6EVX6"/>
<feature type="transmembrane region" description="Helical" evidence="1">
    <location>
        <begin position="47"/>
        <end position="69"/>
    </location>
</feature>
<name>A0ABD6EVX6_9BILA</name>
<comment type="caution">
    <text evidence="2">The sequence shown here is derived from an EMBL/GenBank/DDBJ whole genome shotgun (WGS) entry which is preliminary data.</text>
</comment>
<gene>
    <name evidence="2" type="ORF">AB6A40_007546</name>
</gene>
<sequence length="93" mass="10208">MELENENTCYCCFHVQKSMITVAIVLSATLLVHSIYIADFAEWNVNLILGVIIDALLLPTTATAVVTAITKSTLIAKPFVYLCVCVVYPSELL</sequence>
<evidence type="ECO:0000256" key="1">
    <source>
        <dbReference type="SAM" id="Phobius"/>
    </source>
</evidence>
<organism evidence="2 3">
    <name type="scientific">Gnathostoma spinigerum</name>
    <dbReference type="NCBI Taxonomy" id="75299"/>
    <lineage>
        <taxon>Eukaryota</taxon>
        <taxon>Metazoa</taxon>
        <taxon>Ecdysozoa</taxon>
        <taxon>Nematoda</taxon>
        <taxon>Chromadorea</taxon>
        <taxon>Rhabditida</taxon>
        <taxon>Spirurina</taxon>
        <taxon>Gnathostomatomorpha</taxon>
        <taxon>Gnathostomatoidea</taxon>
        <taxon>Gnathostomatidae</taxon>
        <taxon>Gnathostoma</taxon>
    </lineage>
</organism>
<dbReference type="EMBL" id="JBGFUD010006173">
    <property type="protein sequence ID" value="MFH4980837.1"/>
    <property type="molecule type" value="Genomic_DNA"/>
</dbReference>
<proteinExistence type="predicted"/>